<dbReference type="InterPro" id="IPR014710">
    <property type="entry name" value="RmlC-like_jellyroll"/>
</dbReference>
<dbReference type="EMBL" id="CAESAD010000004">
    <property type="protein sequence ID" value="CAB4338832.1"/>
    <property type="molecule type" value="Genomic_DNA"/>
</dbReference>
<sequence length="193" mass="21463">MTVTQLDIPGTWVFTPKQFSDDRGTFFEWFQDSTFVEAAGHSFTLAQANCSISSKGTLRGIHFADDPPGQRKYVSCFTGEIFDVIVDLRNGSPTFGKWHGEILNAENHKAMSIPNGVGHAFMALEDNSTVVYLCDQRYDPSNEREINPLDPEIGISWPNGITPLLSTKDAVAPLLLEISEQLSQFDFNHLYSG</sequence>
<dbReference type="PANTHER" id="PTHR21047:SF2">
    <property type="entry name" value="THYMIDINE DIPHOSPHO-4-KETO-RHAMNOSE 3,5-EPIMERASE"/>
    <property type="match status" value="1"/>
</dbReference>
<accession>A0A6J7QF90</accession>
<dbReference type="CDD" id="cd00438">
    <property type="entry name" value="cupin_RmlC"/>
    <property type="match status" value="1"/>
</dbReference>
<evidence type="ECO:0000313" key="5">
    <source>
        <dbReference type="EMBL" id="CAB5013012.1"/>
    </source>
</evidence>
<gene>
    <name evidence="3" type="ORF">UFOPK2648_00533</name>
    <name evidence="4" type="ORF">UFOPK3037_00203</name>
    <name evidence="1" type="ORF">UFOPK3406_00169</name>
    <name evidence="2" type="ORF">UFOPK3925_00804</name>
    <name evidence="5" type="ORF">UFOPK4097_00440</name>
</gene>
<evidence type="ECO:0000313" key="4">
    <source>
        <dbReference type="EMBL" id="CAB4794844.1"/>
    </source>
</evidence>
<evidence type="ECO:0000313" key="1">
    <source>
        <dbReference type="EMBL" id="CAB4330847.1"/>
    </source>
</evidence>
<organism evidence="5">
    <name type="scientific">freshwater metagenome</name>
    <dbReference type="NCBI Taxonomy" id="449393"/>
    <lineage>
        <taxon>unclassified sequences</taxon>
        <taxon>metagenomes</taxon>
        <taxon>ecological metagenomes</taxon>
    </lineage>
</organism>
<dbReference type="GO" id="GO:0008830">
    <property type="term" value="F:dTDP-4-dehydrorhamnose 3,5-epimerase activity"/>
    <property type="evidence" value="ECO:0007669"/>
    <property type="project" value="InterPro"/>
</dbReference>
<dbReference type="GO" id="GO:0000271">
    <property type="term" value="P:polysaccharide biosynthetic process"/>
    <property type="evidence" value="ECO:0007669"/>
    <property type="project" value="TreeGrafter"/>
</dbReference>
<dbReference type="EMBL" id="CAFBPK010000004">
    <property type="protein sequence ID" value="CAB5013012.1"/>
    <property type="molecule type" value="Genomic_DNA"/>
</dbReference>
<name>A0A6J7QF90_9ZZZZ</name>
<protein>
    <submittedName>
        <fullName evidence="5">Unannotated protein</fullName>
    </submittedName>
</protein>
<dbReference type="SUPFAM" id="SSF51182">
    <property type="entry name" value="RmlC-like cupins"/>
    <property type="match status" value="1"/>
</dbReference>
<proteinExistence type="predicted"/>
<dbReference type="EMBL" id="CAESAI010000002">
    <property type="protein sequence ID" value="CAB4330847.1"/>
    <property type="molecule type" value="Genomic_DNA"/>
</dbReference>
<dbReference type="GO" id="GO:0005829">
    <property type="term" value="C:cytosol"/>
    <property type="evidence" value="ECO:0007669"/>
    <property type="project" value="TreeGrafter"/>
</dbReference>
<dbReference type="Gene3D" id="2.60.120.10">
    <property type="entry name" value="Jelly Rolls"/>
    <property type="match status" value="1"/>
</dbReference>
<dbReference type="PANTHER" id="PTHR21047">
    <property type="entry name" value="DTDP-6-DEOXY-D-GLUCOSE-3,5 EPIMERASE"/>
    <property type="match status" value="1"/>
</dbReference>
<dbReference type="AlphaFoldDB" id="A0A6J7QF90"/>
<dbReference type="EMBL" id="CAEZYC010000020">
    <property type="protein sequence ID" value="CAB4704970.1"/>
    <property type="molecule type" value="Genomic_DNA"/>
</dbReference>
<dbReference type="EMBL" id="CAFAAO010000002">
    <property type="protein sequence ID" value="CAB4794844.1"/>
    <property type="molecule type" value="Genomic_DNA"/>
</dbReference>
<reference evidence="5" key="1">
    <citation type="submission" date="2020-05" db="EMBL/GenBank/DDBJ databases">
        <authorList>
            <person name="Chiriac C."/>
            <person name="Salcher M."/>
            <person name="Ghai R."/>
            <person name="Kavagutti S V."/>
        </authorList>
    </citation>
    <scope>NUCLEOTIDE SEQUENCE</scope>
</reference>
<dbReference type="InterPro" id="IPR000888">
    <property type="entry name" value="RmlC-like"/>
</dbReference>
<dbReference type="NCBIfam" id="TIGR01221">
    <property type="entry name" value="rmlC"/>
    <property type="match status" value="1"/>
</dbReference>
<dbReference type="GO" id="GO:0019305">
    <property type="term" value="P:dTDP-rhamnose biosynthetic process"/>
    <property type="evidence" value="ECO:0007669"/>
    <property type="project" value="TreeGrafter"/>
</dbReference>
<evidence type="ECO:0000313" key="3">
    <source>
        <dbReference type="EMBL" id="CAB4704970.1"/>
    </source>
</evidence>
<evidence type="ECO:0000313" key="2">
    <source>
        <dbReference type="EMBL" id="CAB4338832.1"/>
    </source>
</evidence>
<dbReference type="Pfam" id="PF00908">
    <property type="entry name" value="dTDP_sugar_isom"/>
    <property type="match status" value="1"/>
</dbReference>
<dbReference type="InterPro" id="IPR011051">
    <property type="entry name" value="RmlC_Cupin_sf"/>
</dbReference>